<sequence>MTISERYRQLLEQIDHQSDRLYETLPESTVSALRLVDIAAEELQDWVESVGEIPQFQLEVKLSPVLLKAHADLDRARVWLEQNDHQKASETIWELEQGVYRLLNDL</sequence>
<keyword evidence="2" id="KW-1185">Reference proteome</keyword>
<name>A0A1H3YNK6_9BACT</name>
<dbReference type="OrthoDB" id="5387633at2"/>
<protein>
    <submittedName>
        <fullName evidence="1">Uncharacterized protein</fullName>
    </submittedName>
</protein>
<evidence type="ECO:0000313" key="2">
    <source>
        <dbReference type="Proteomes" id="UP000199409"/>
    </source>
</evidence>
<dbReference type="RefSeq" id="WP_092345948.1">
    <property type="nucleotide sequence ID" value="NZ_FNQN01000003.1"/>
</dbReference>
<evidence type="ECO:0000313" key="1">
    <source>
        <dbReference type="EMBL" id="SEA13083.1"/>
    </source>
</evidence>
<dbReference type="AlphaFoldDB" id="A0A1H3YNK6"/>
<gene>
    <name evidence="1" type="ORF">SAMN05660420_01319</name>
</gene>
<dbReference type="Proteomes" id="UP000199409">
    <property type="component" value="Unassembled WGS sequence"/>
</dbReference>
<accession>A0A1H3YNK6</accession>
<reference evidence="1 2" key="1">
    <citation type="submission" date="2016-10" db="EMBL/GenBank/DDBJ databases">
        <authorList>
            <person name="de Groot N.N."/>
        </authorList>
    </citation>
    <scope>NUCLEOTIDE SEQUENCE [LARGE SCALE GENOMIC DNA]</scope>
    <source>
        <strain evidence="1 2">DSM 7343</strain>
    </source>
</reference>
<organism evidence="1 2">
    <name type="scientific">Desulfuromusa kysingii</name>
    <dbReference type="NCBI Taxonomy" id="37625"/>
    <lineage>
        <taxon>Bacteria</taxon>
        <taxon>Pseudomonadati</taxon>
        <taxon>Thermodesulfobacteriota</taxon>
        <taxon>Desulfuromonadia</taxon>
        <taxon>Desulfuromonadales</taxon>
        <taxon>Geopsychrobacteraceae</taxon>
        <taxon>Desulfuromusa</taxon>
    </lineage>
</organism>
<proteinExistence type="predicted"/>
<dbReference type="EMBL" id="FNQN01000003">
    <property type="protein sequence ID" value="SEA13083.1"/>
    <property type="molecule type" value="Genomic_DNA"/>
</dbReference>